<reference evidence="2" key="1">
    <citation type="journal article" date="2021" name="Proc. Natl. Acad. Sci. U.S.A.">
        <title>A Catalog of Tens of Thousands of Viruses from Human Metagenomes Reveals Hidden Associations with Chronic Diseases.</title>
        <authorList>
            <person name="Tisza M.J."/>
            <person name="Buck C.B."/>
        </authorList>
    </citation>
    <scope>NUCLEOTIDE SEQUENCE</scope>
    <source>
        <strain evidence="2">Ctzmw3</strain>
    </source>
</reference>
<accession>A0A8S5MSY7</accession>
<organism evidence="2">
    <name type="scientific">virus sp. ctzmw3</name>
    <dbReference type="NCBI Taxonomy" id="2826819"/>
    <lineage>
        <taxon>Viruses</taxon>
    </lineage>
</organism>
<feature type="domain" description="DUF6883" evidence="1">
    <location>
        <begin position="220"/>
        <end position="315"/>
    </location>
</feature>
<protein>
    <submittedName>
        <fullName evidence="2">Zinc-binding metallo-peptidase</fullName>
    </submittedName>
</protein>
<name>A0A8S5MSY7_9VIRU</name>
<evidence type="ECO:0000313" key="2">
    <source>
        <dbReference type="EMBL" id="DAD85422.1"/>
    </source>
</evidence>
<dbReference type="EMBL" id="BK014982">
    <property type="protein sequence ID" value="DAD85422.1"/>
    <property type="molecule type" value="Genomic_DNA"/>
</dbReference>
<dbReference type="InterPro" id="IPR049250">
    <property type="entry name" value="DUF6883"/>
</dbReference>
<dbReference type="Pfam" id="PF21814">
    <property type="entry name" value="DUF6883"/>
    <property type="match status" value="1"/>
</dbReference>
<sequence>MPQLHIIGLTTRYISNRFNDINNYADIVKKSEDSLIEYREKSGIVKIHKERLKNAEKILSDKNIKGYEREKAVINKAEAEIELNTQRMAVRENLMDTLTHEYGHFIHRHANADYVQKSSVFGAKDLGGKLINGDWKYDINSHYSANAKIGAAKISKYATESPYEAFAEGFLAKEKGQEIPESIEKVIKEAKVKAGVKNVAKVDRSGTIKQNLQLFANKMSEQKFIQYALNPLKAPDKAKAFKEALGYTVDNFEDLRQNILDNLVEDNFIEKGDNGYGMRYEQILELAGPNGKKAKVLTAWIQDGSDKRLVSVYVDK</sequence>
<evidence type="ECO:0000259" key="1">
    <source>
        <dbReference type="Pfam" id="PF21814"/>
    </source>
</evidence>
<proteinExistence type="predicted"/>